<gene>
    <name evidence="6" type="ORF">GM920_08720</name>
</gene>
<dbReference type="PANTHER" id="PTHR43280:SF2">
    <property type="entry name" value="HTH-TYPE TRANSCRIPTIONAL REGULATOR EXSA"/>
    <property type="match status" value="1"/>
</dbReference>
<keyword evidence="1" id="KW-0805">Transcription regulation</keyword>
<protein>
    <submittedName>
        <fullName evidence="6">Helix-turn-helix domain-containing protein</fullName>
    </submittedName>
</protein>
<dbReference type="SUPFAM" id="SSF51206">
    <property type="entry name" value="cAMP-binding domain-like"/>
    <property type="match status" value="1"/>
</dbReference>
<feature type="domain" description="Cyclic nucleotide-binding" evidence="5">
    <location>
        <begin position="25"/>
        <end position="127"/>
    </location>
</feature>
<dbReference type="EMBL" id="WNXC01000002">
    <property type="protein sequence ID" value="MBB2148993.1"/>
    <property type="molecule type" value="Genomic_DNA"/>
</dbReference>
<comment type="caution">
    <text evidence="6">The sequence shown here is derived from an EMBL/GenBank/DDBJ whole genome shotgun (WGS) entry which is preliminary data.</text>
</comment>
<dbReference type="InterPro" id="IPR018490">
    <property type="entry name" value="cNMP-bd_dom_sf"/>
</dbReference>
<dbReference type="Pfam" id="PF00027">
    <property type="entry name" value="cNMP_binding"/>
    <property type="match status" value="1"/>
</dbReference>
<dbReference type="SMART" id="SM00342">
    <property type="entry name" value="HTH_ARAC"/>
    <property type="match status" value="1"/>
</dbReference>
<evidence type="ECO:0000256" key="3">
    <source>
        <dbReference type="ARBA" id="ARBA00023163"/>
    </source>
</evidence>
<sequence length="325" mass="37607">MSTPLHHKKKPDQKYLKSVFERLDYFFPLPLAAKKQLSETCYEIHVKKDEYLLRKGDYSYFVYFIIEGILTGEATSGKQVITSFICVQGEFVSAIEGIYGIVPATEDIKAEEDSLLLGIHVDDLEKLTADFPEMNIVMRKVMELYYKIAHHRSVFFRIGTASDKYADFLKNYPHHANRIPLALVASYLNIKITTLKKIVSAYNKKGDETLLSKESIEAYLKEQHPYRQKKLSLAQLAEMLKVSSHTLSHLLNLYFQQNFSHFINTYRVNYILAELENQDHCKQYSLDGLGREAGFSSRSSFFYEFKKQKGITPHNYLKQLSHAQS</sequence>
<evidence type="ECO:0000256" key="2">
    <source>
        <dbReference type="ARBA" id="ARBA00023125"/>
    </source>
</evidence>
<dbReference type="InterPro" id="IPR014710">
    <property type="entry name" value="RmlC-like_jellyroll"/>
</dbReference>
<evidence type="ECO:0000256" key="1">
    <source>
        <dbReference type="ARBA" id="ARBA00023015"/>
    </source>
</evidence>
<keyword evidence="2" id="KW-0238">DNA-binding</keyword>
<keyword evidence="3" id="KW-0804">Transcription</keyword>
<dbReference type="Proteomes" id="UP000636110">
    <property type="component" value="Unassembled WGS sequence"/>
</dbReference>
<evidence type="ECO:0000313" key="6">
    <source>
        <dbReference type="EMBL" id="MBB2148993.1"/>
    </source>
</evidence>
<dbReference type="InterPro" id="IPR018060">
    <property type="entry name" value="HTH_AraC"/>
</dbReference>
<dbReference type="PROSITE" id="PS01124">
    <property type="entry name" value="HTH_ARAC_FAMILY_2"/>
    <property type="match status" value="1"/>
</dbReference>
<dbReference type="Pfam" id="PF12833">
    <property type="entry name" value="HTH_18"/>
    <property type="match status" value="1"/>
</dbReference>
<dbReference type="SUPFAM" id="SSF46689">
    <property type="entry name" value="Homeodomain-like"/>
    <property type="match status" value="1"/>
</dbReference>
<dbReference type="Gene3D" id="2.60.120.10">
    <property type="entry name" value="Jelly Rolls"/>
    <property type="match status" value="1"/>
</dbReference>
<organism evidence="6 7">
    <name type="scientific">Pedobacter gandavensis</name>
    <dbReference type="NCBI Taxonomy" id="2679963"/>
    <lineage>
        <taxon>Bacteria</taxon>
        <taxon>Pseudomonadati</taxon>
        <taxon>Bacteroidota</taxon>
        <taxon>Sphingobacteriia</taxon>
        <taxon>Sphingobacteriales</taxon>
        <taxon>Sphingobacteriaceae</taxon>
        <taxon>Pedobacter</taxon>
    </lineage>
</organism>
<dbReference type="PANTHER" id="PTHR43280">
    <property type="entry name" value="ARAC-FAMILY TRANSCRIPTIONAL REGULATOR"/>
    <property type="match status" value="1"/>
</dbReference>
<accession>A0ABR6EX58</accession>
<feature type="domain" description="HTH araC/xylS-type" evidence="4">
    <location>
        <begin position="214"/>
        <end position="319"/>
    </location>
</feature>
<dbReference type="Gene3D" id="1.10.10.60">
    <property type="entry name" value="Homeodomain-like"/>
    <property type="match status" value="2"/>
</dbReference>
<dbReference type="InterPro" id="IPR009057">
    <property type="entry name" value="Homeodomain-like_sf"/>
</dbReference>
<evidence type="ECO:0000259" key="4">
    <source>
        <dbReference type="PROSITE" id="PS01124"/>
    </source>
</evidence>
<proteinExistence type="predicted"/>
<dbReference type="InterPro" id="IPR000595">
    <property type="entry name" value="cNMP-bd_dom"/>
</dbReference>
<evidence type="ECO:0000259" key="5">
    <source>
        <dbReference type="PROSITE" id="PS50042"/>
    </source>
</evidence>
<reference evidence="6 7" key="1">
    <citation type="submission" date="2019-11" db="EMBL/GenBank/DDBJ databases">
        <title>Description of Pedobacter sp. LMG 31462T.</title>
        <authorList>
            <person name="Carlier A."/>
            <person name="Qi S."/>
            <person name="Vandamme P."/>
        </authorList>
    </citation>
    <scope>NUCLEOTIDE SEQUENCE [LARGE SCALE GENOMIC DNA]</scope>
    <source>
        <strain evidence="6 7">LMG 31462</strain>
    </source>
</reference>
<dbReference type="RefSeq" id="WP_182955844.1">
    <property type="nucleotide sequence ID" value="NZ_WNXC01000002.1"/>
</dbReference>
<dbReference type="CDD" id="cd00038">
    <property type="entry name" value="CAP_ED"/>
    <property type="match status" value="1"/>
</dbReference>
<name>A0ABR6EX58_9SPHI</name>
<dbReference type="PROSITE" id="PS50042">
    <property type="entry name" value="CNMP_BINDING_3"/>
    <property type="match status" value="1"/>
</dbReference>
<keyword evidence="7" id="KW-1185">Reference proteome</keyword>
<evidence type="ECO:0000313" key="7">
    <source>
        <dbReference type="Proteomes" id="UP000636110"/>
    </source>
</evidence>